<keyword evidence="3" id="KW-1185">Reference proteome</keyword>
<protein>
    <submittedName>
        <fullName evidence="2">Lipoprotein, putative</fullName>
    </submittedName>
</protein>
<evidence type="ECO:0000313" key="2">
    <source>
        <dbReference type="EMBL" id="EAY26545.1"/>
    </source>
</evidence>
<evidence type="ECO:0000313" key="3">
    <source>
        <dbReference type="Proteomes" id="UP000004095"/>
    </source>
</evidence>
<gene>
    <name evidence="2" type="ORF">M23134_01715</name>
</gene>
<proteinExistence type="predicted"/>
<dbReference type="PROSITE" id="PS51257">
    <property type="entry name" value="PROKAR_LIPOPROTEIN"/>
    <property type="match status" value="1"/>
</dbReference>
<name>A1ZSY1_MICM2</name>
<reference evidence="2 3" key="1">
    <citation type="submission" date="2007-01" db="EMBL/GenBank/DDBJ databases">
        <authorList>
            <person name="Haygood M."/>
            <person name="Podell S."/>
            <person name="Anderson C."/>
            <person name="Hopkinson B."/>
            <person name="Roe K."/>
            <person name="Barbeau K."/>
            <person name="Gaasterland T."/>
            <person name="Ferriera S."/>
            <person name="Johnson J."/>
            <person name="Kravitz S."/>
            <person name="Beeson K."/>
            <person name="Sutton G."/>
            <person name="Rogers Y.-H."/>
            <person name="Friedman R."/>
            <person name="Frazier M."/>
            <person name="Venter J.C."/>
        </authorList>
    </citation>
    <scope>NUCLEOTIDE SEQUENCE [LARGE SCALE GENOMIC DNA]</scope>
    <source>
        <strain evidence="2 3">ATCC 23134</strain>
    </source>
</reference>
<comment type="caution">
    <text evidence="2">The sequence shown here is derived from an EMBL/GenBank/DDBJ whole genome shotgun (WGS) entry which is preliminary data.</text>
</comment>
<feature type="chain" id="PRO_5002641636" evidence="1">
    <location>
        <begin position="26"/>
        <end position="426"/>
    </location>
</feature>
<dbReference type="EMBL" id="AAWS01000033">
    <property type="protein sequence ID" value="EAY26545.1"/>
    <property type="molecule type" value="Genomic_DNA"/>
</dbReference>
<sequence>MIDSYKAKAMWLCLCLLGACVVAQAQPPVLKTKLTPTFNMAVVQLHIKAPDGKPYAHQKLMIIEGGARATKTYGTTDAQGVVEFLVRNRRAYRVDFLGAARPKALVVPNKPRHRFRVNLKLDELHPENLFVHINNCDTGKPEANLLIKIQDVKTKKVVYRGKTNSKGIAAFRAQINRFYYVVLKGAAYTIYPSFKVRGSNFSELFTIQDLHFGKEFHYHYQTRCTPPPSGSGRPSSSSGISQILKRNKHWQNSLVVLAGGWFDDHFKMYTQFMKAHHTPQRTKLVVCPHCSICEPYDKKNFRPLIPATNNPRIVLAKQTPSDVLSIFRALKYQPSAKDIVLITANNHISAAEKKLFGKIKVPVKIIVVNVQKIHPYYLDLAKATGGSVHTLKADITQFSKWVIGQIRVINGIKYKLISPTQFKVVK</sequence>
<dbReference type="AlphaFoldDB" id="A1ZSY1"/>
<keyword evidence="1" id="KW-0732">Signal</keyword>
<keyword evidence="2" id="KW-0449">Lipoprotein</keyword>
<accession>A1ZSY1</accession>
<dbReference type="Proteomes" id="UP000004095">
    <property type="component" value="Unassembled WGS sequence"/>
</dbReference>
<dbReference type="OrthoDB" id="976903at2"/>
<dbReference type="eggNOG" id="COG3064">
    <property type="taxonomic scope" value="Bacteria"/>
</dbReference>
<organism evidence="2 3">
    <name type="scientific">Microscilla marina ATCC 23134</name>
    <dbReference type="NCBI Taxonomy" id="313606"/>
    <lineage>
        <taxon>Bacteria</taxon>
        <taxon>Pseudomonadati</taxon>
        <taxon>Bacteroidota</taxon>
        <taxon>Cytophagia</taxon>
        <taxon>Cytophagales</taxon>
        <taxon>Microscillaceae</taxon>
        <taxon>Microscilla</taxon>
    </lineage>
</organism>
<evidence type="ECO:0000256" key="1">
    <source>
        <dbReference type="SAM" id="SignalP"/>
    </source>
</evidence>
<feature type="signal peptide" evidence="1">
    <location>
        <begin position="1"/>
        <end position="25"/>
    </location>
</feature>
<dbReference type="RefSeq" id="WP_002700832.1">
    <property type="nucleotide sequence ID" value="NZ_AAWS01000033.1"/>
</dbReference>